<gene>
    <name evidence="4" type="ORF">SAVERM_1460</name>
</gene>
<evidence type="ECO:0000256" key="1">
    <source>
        <dbReference type="ARBA" id="ARBA00022737"/>
    </source>
</evidence>
<reference evidence="4 5" key="3">
    <citation type="journal article" date="2014" name="J. Ind. Microbiol. Biotechnol.">
        <title>Genome mining of the Streptomyces avermitilis genome and development of genome-minimized hosts for heterologous expression of biosynthetic gene clusters.</title>
        <authorList>
            <person name="Ikeda H."/>
            <person name="Shin-ya K."/>
            <person name="Omura S."/>
        </authorList>
    </citation>
    <scope>NUCLEOTIDE SEQUENCE [LARGE SCALE GENOMIC DNA]</scope>
    <source>
        <strain evidence="5">ATCC 31267 / DSM 46492 / JCM 5070 / NBRC 14893 / NCIMB 12804 / NRRL 8165 / MA-4680</strain>
    </source>
</reference>
<evidence type="ECO:0000313" key="4">
    <source>
        <dbReference type="EMBL" id="BAC69170.1"/>
    </source>
</evidence>
<dbReference type="eggNOG" id="COG0457">
    <property type="taxonomic scope" value="Bacteria"/>
</dbReference>
<name>Q82N43_STRAW</name>
<proteinExistence type="predicted"/>
<keyword evidence="2" id="KW-0802">TPR repeat</keyword>
<protein>
    <submittedName>
        <fullName evidence="4">ATP/GTP-binding protein</fullName>
    </submittedName>
</protein>
<dbReference type="Pfam" id="PF13424">
    <property type="entry name" value="TPR_12"/>
    <property type="match status" value="3"/>
</dbReference>
<reference evidence="4 5" key="1">
    <citation type="journal article" date="2001" name="Proc. Natl. Acad. Sci. U.S.A.">
        <title>Genome sequence of an industrial microorganism Streptomyces avermitilis: deducing the ability of producing secondary metabolites.</title>
        <authorList>
            <person name="Omura S."/>
            <person name="Ikeda H."/>
            <person name="Ishikawa J."/>
            <person name="Hanamoto A."/>
            <person name="Takahashi C."/>
            <person name="Shinose M."/>
            <person name="Takahashi Y."/>
            <person name="Horikawa H."/>
            <person name="Nakazawa H."/>
            <person name="Osonoe T."/>
            <person name="Kikuchi H."/>
            <person name="Shiba T."/>
            <person name="Sakaki Y."/>
            <person name="Hattori M."/>
        </authorList>
    </citation>
    <scope>NUCLEOTIDE SEQUENCE [LARGE SCALE GENOMIC DNA]</scope>
    <source>
        <strain evidence="5">ATCC 31267 / DSM 46492 / JCM 5070 / NBRC 14893 / NCIMB 12804 / NRRL 8165 / MA-4680</strain>
    </source>
</reference>
<dbReference type="Pfam" id="PF13191">
    <property type="entry name" value="AAA_16"/>
    <property type="match status" value="1"/>
</dbReference>
<dbReference type="InterPro" id="IPR041664">
    <property type="entry name" value="AAA_16"/>
</dbReference>
<sequence>MLLSSGDGVGRGDPMRRSNRVRRRLDQVLVFTGAAVAAGAGTGVKFVDGGVQALLICLLAGGTGIGAYAANSLRARAGGPPPHVLISHPDGDEPWALWLAWRLRRIGYLTSTRSWAATERTVPPPPEVAPDHELIILSRALDDAGPATEETRPSRTRGRTVLALATTHRDPALTRWAGYEVLSLAGRTAAEAAATVDARLHHAGAGPRPDYTAPHVAGEAEPRYPGEGALVTNLQPRGVSHFTARRTELALLREVLGRVNVSGDGRICAIHGLSGIGKTRLALEYARRYEDLFDVIWMVEASHPPTARASLIALARALQERRERQPGAVAAQEERDPEQTLRRLLLNELPRTKSLLIYDGAEDDSAIRELLPDARNGGQVLITSVSPAWQRIAPHRIALEEFSAEEAVAFLRDASGVDDVTGLGRIVERLGRLPLPLEHAAAYLRQSPDIDSYLRALELPSSLTPPARADVSPSGAEAWILSFNQVEAKDEVAGLLLRLCAFLAPQGIPSYFFDNAADRTDLLPAALCESVTEPARYLRITGTAKSYSLLTGEGQLVMHTRVQAVIREAMTAHERSVHAADAARLVNGWFPEDPDRVRTWPQCVELLPHARVVLGHCRDHSVVDENTATLLQSVGEYFRAQGDHNEAERLLMEALHQRERLRDRSHPLVADTLFCISRLKVLRAELPEARDFAERALDIRTRLLGEGDLRTLDSRLQLGEVLRELGDFAAASAVVEQTIRRLRRRGDADPVKVAESLRDLGVVRWRQGRLPESIGHHREALQLLEQTPGGGERARRDDTASVHEALGLALLDSRDLEAAEHHLRTALAVLKDAKYAEGHPLVLSSSVHLGETLRQRAMRYRGRGDQRAGARERSSPGDLEAARLLGEAKRTFDRVLSAPHMNGDHPDRACALVRYAHLLLDQGNSEAAMTEVTNAHRIYTDKYGSRHPYVAEACYRRALIHKKRGQLQKALEDLETGREIYLGVHPADHPLLRQLDDELQDVSAAATGDHP</sequence>
<organism evidence="4 5">
    <name type="scientific">Streptomyces avermitilis (strain ATCC 31267 / DSM 46492 / JCM 5070 / NBRC 14893 / NCIMB 12804 / NRRL 8165 / MA-4680)</name>
    <dbReference type="NCBI Taxonomy" id="227882"/>
    <lineage>
        <taxon>Bacteria</taxon>
        <taxon>Bacillati</taxon>
        <taxon>Actinomycetota</taxon>
        <taxon>Actinomycetes</taxon>
        <taxon>Kitasatosporales</taxon>
        <taxon>Streptomycetaceae</taxon>
        <taxon>Streptomyces</taxon>
    </lineage>
</organism>
<evidence type="ECO:0000256" key="2">
    <source>
        <dbReference type="ARBA" id="ARBA00022803"/>
    </source>
</evidence>
<dbReference type="Gene3D" id="3.40.50.300">
    <property type="entry name" value="P-loop containing nucleotide triphosphate hydrolases"/>
    <property type="match status" value="1"/>
</dbReference>
<keyword evidence="5" id="KW-1185">Reference proteome</keyword>
<dbReference type="SUPFAM" id="SSF52540">
    <property type="entry name" value="P-loop containing nucleoside triphosphate hydrolases"/>
    <property type="match status" value="1"/>
</dbReference>
<dbReference type="Gene3D" id="1.25.40.10">
    <property type="entry name" value="Tetratricopeptide repeat domain"/>
    <property type="match status" value="2"/>
</dbReference>
<feature type="domain" description="Orc1-like AAA ATPase" evidence="3">
    <location>
        <begin position="242"/>
        <end position="359"/>
    </location>
</feature>
<dbReference type="SUPFAM" id="SSF48452">
    <property type="entry name" value="TPR-like"/>
    <property type="match status" value="3"/>
</dbReference>
<dbReference type="EMBL" id="BA000030">
    <property type="protein sequence ID" value="BAC69170.1"/>
    <property type="molecule type" value="Genomic_DNA"/>
</dbReference>
<dbReference type="PANTHER" id="PTHR45641:SF19">
    <property type="entry name" value="NEPHROCYSTIN-3"/>
    <property type="match status" value="1"/>
</dbReference>
<dbReference type="InterPro" id="IPR011990">
    <property type="entry name" value="TPR-like_helical_dom_sf"/>
</dbReference>
<dbReference type="HOGENOM" id="CLU_297698_0_0_11"/>
<evidence type="ECO:0000259" key="3">
    <source>
        <dbReference type="Pfam" id="PF13191"/>
    </source>
</evidence>
<dbReference type="InterPro" id="IPR027417">
    <property type="entry name" value="P-loop_NTPase"/>
</dbReference>
<accession>Q82N43</accession>
<dbReference type="AlphaFoldDB" id="Q82N43"/>
<dbReference type="Proteomes" id="UP000000428">
    <property type="component" value="Chromosome"/>
</dbReference>
<dbReference type="KEGG" id="sma:SAVERM_1460"/>
<keyword evidence="1" id="KW-0677">Repeat</keyword>
<dbReference type="PANTHER" id="PTHR45641">
    <property type="entry name" value="TETRATRICOPEPTIDE REPEAT PROTEIN (AFU_ORTHOLOGUE AFUA_6G03870)"/>
    <property type="match status" value="1"/>
</dbReference>
<dbReference type="InterPro" id="IPR019734">
    <property type="entry name" value="TPR_rpt"/>
</dbReference>
<reference evidence="4 5" key="2">
    <citation type="journal article" date="2003" name="Nat. Biotechnol.">
        <title>Complete genome sequence and comparative analysis of the industrial microorganism Streptomyces avermitilis.</title>
        <authorList>
            <person name="Ikeda H."/>
            <person name="Ishikawa J."/>
            <person name="Hanamoto A."/>
            <person name="Shinose M."/>
            <person name="Kikuchi H."/>
            <person name="Shiba T."/>
            <person name="Sakaki Y."/>
            <person name="Hattori M."/>
            <person name="Omura S."/>
        </authorList>
    </citation>
    <scope>NUCLEOTIDE SEQUENCE [LARGE SCALE GENOMIC DNA]</scope>
    <source>
        <strain evidence="5">ATCC 31267 / DSM 46492 / JCM 5070 / NBRC 14893 / NCIMB 12804 / NRRL 8165 / MA-4680</strain>
    </source>
</reference>
<dbReference type="SMART" id="SM00028">
    <property type="entry name" value="TPR"/>
    <property type="match status" value="6"/>
</dbReference>
<evidence type="ECO:0000313" key="5">
    <source>
        <dbReference type="Proteomes" id="UP000000428"/>
    </source>
</evidence>